<proteinExistence type="predicted"/>
<name>A0A0E9Q142_ANGAN</name>
<reference evidence="1" key="2">
    <citation type="journal article" date="2015" name="Fish Shellfish Immunol.">
        <title>Early steps in the European eel (Anguilla anguilla)-Vibrio vulnificus interaction in the gills: Role of the RtxA13 toxin.</title>
        <authorList>
            <person name="Callol A."/>
            <person name="Pajuelo D."/>
            <person name="Ebbesson L."/>
            <person name="Teles M."/>
            <person name="MacKenzie S."/>
            <person name="Amaro C."/>
        </authorList>
    </citation>
    <scope>NUCLEOTIDE SEQUENCE</scope>
</reference>
<dbReference type="AlphaFoldDB" id="A0A0E9Q142"/>
<organism evidence="1">
    <name type="scientific">Anguilla anguilla</name>
    <name type="common">European freshwater eel</name>
    <name type="synonym">Muraena anguilla</name>
    <dbReference type="NCBI Taxonomy" id="7936"/>
    <lineage>
        <taxon>Eukaryota</taxon>
        <taxon>Metazoa</taxon>
        <taxon>Chordata</taxon>
        <taxon>Craniata</taxon>
        <taxon>Vertebrata</taxon>
        <taxon>Euteleostomi</taxon>
        <taxon>Actinopterygii</taxon>
        <taxon>Neopterygii</taxon>
        <taxon>Teleostei</taxon>
        <taxon>Anguilliformes</taxon>
        <taxon>Anguillidae</taxon>
        <taxon>Anguilla</taxon>
    </lineage>
</organism>
<evidence type="ECO:0000313" key="1">
    <source>
        <dbReference type="EMBL" id="JAH10055.1"/>
    </source>
</evidence>
<reference evidence="1" key="1">
    <citation type="submission" date="2014-11" db="EMBL/GenBank/DDBJ databases">
        <authorList>
            <person name="Amaro Gonzalez C."/>
        </authorList>
    </citation>
    <scope>NUCLEOTIDE SEQUENCE</scope>
</reference>
<protein>
    <submittedName>
        <fullName evidence="1">Uncharacterized protein</fullName>
    </submittedName>
</protein>
<sequence>MVHWYAYCSVYKCIKGAVSSLQEFLYYTAVLI</sequence>
<dbReference type="EMBL" id="GBXM01098522">
    <property type="protein sequence ID" value="JAH10055.1"/>
    <property type="molecule type" value="Transcribed_RNA"/>
</dbReference>
<accession>A0A0E9Q142</accession>